<accession>A0AA40AJL3</accession>
<gene>
    <name evidence="1" type="ORF">B0T26DRAFT_675397</name>
</gene>
<proteinExistence type="predicted"/>
<protein>
    <submittedName>
        <fullName evidence="1">Uncharacterized protein</fullName>
    </submittedName>
</protein>
<evidence type="ECO:0000313" key="1">
    <source>
        <dbReference type="EMBL" id="KAK0717014.1"/>
    </source>
</evidence>
<reference evidence="1" key="1">
    <citation type="submission" date="2023-06" db="EMBL/GenBank/DDBJ databases">
        <title>Genome-scale phylogeny and comparative genomics of the fungal order Sordariales.</title>
        <authorList>
            <consortium name="Lawrence Berkeley National Laboratory"/>
            <person name="Hensen N."/>
            <person name="Bonometti L."/>
            <person name="Westerberg I."/>
            <person name="Brannstrom I.O."/>
            <person name="Guillou S."/>
            <person name="Cros-Aarteil S."/>
            <person name="Calhoun S."/>
            <person name="Haridas S."/>
            <person name="Kuo A."/>
            <person name="Mondo S."/>
            <person name="Pangilinan J."/>
            <person name="Riley R."/>
            <person name="LaButti K."/>
            <person name="Andreopoulos B."/>
            <person name="Lipzen A."/>
            <person name="Chen C."/>
            <person name="Yanf M."/>
            <person name="Daum C."/>
            <person name="Ng V."/>
            <person name="Clum A."/>
            <person name="Steindorff A."/>
            <person name="Ohm R."/>
            <person name="Martin F."/>
            <person name="Silar P."/>
            <person name="Natvig D."/>
            <person name="Lalanne C."/>
            <person name="Gautier V."/>
            <person name="Ament-velasquez S.L."/>
            <person name="Kruys A."/>
            <person name="Hutchinson M.I."/>
            <person name="Powell A.J."/>
            <person name="Barry K."/>
            <person name="Miller A.N."/>
            <person name="Grigoriev I.V."/>
            <person name="Debuchy R."/>
            <person name="Gladieux P."/>
            <person name="Thoren M.H."/>
            <person name="Johannesson H."/>
        </authorList>
    </citation>
    <scope>NUCLEOTIDE SEQUENCE</scope>
    <source>
        <strain evidence="1">SMH2392-1A</strain>
    </source>
</reference>
<comment type="caution">
    <text evidence="1">The sequence shown here is derived from an EMBL/GenBank/DDBJ whole genome shotgun (WGS) entry which is preliminary data.</text>
</comment>
<dbReference type="AlphaFoldDB" id="A0AA40AJL3"/>
<dbReference type="GeneID" id="85323096"/>
<dbReference type="EMBL" id="JAUIRO010000004">
    <property type="protein sequence ID" value="KAK0717014.1"/>
    <property type="molecule type" value="Genomic_DNA"/>
</dbReference>
<name>A0AA40AJL3_9PEZI</name>
<dbReference type="RefSeq" id="XP_060295807.1">
    <property type="nucleotide sequence ID" value="XM_060439826.1"/>
</dbReference>
<keyword evidence="2" id="KW-1185">Reference proteome</keyword>
<organism evidence="1 2">
    <name type="scientific">Lasiosphaeria miniovina</name>
    <dbReference type="NCBI Taxonomy" id="1954250"/>
    <lineage>
        <taxon>Eukaryota</taxon>
        <taxon>Fungi</taxon>
        <taxon>Dikarya</taxon>
        <taxon>Ascomycota</taxon>
        <taxon>Pezizomycotina</taxon>
        <taxon>Sordariomycetes</taxon>
        <taxon>Sordariomycetidae</taxon>
        <taxon>Sordariales</taxon>
        <taxon>Lasiosphaeriaceae</taxon>
        <taxon>Lasiosphaeria</taxon>
    </lineage>
</organism>
<dbReference type="Proteomes" id="UP001172101">
    <property type="component" value="Unassembled WGS sequence"/>
</dbReference>
<sequence>MTPSACKLLVPADFSQSLLFSIFDMPTLSTFYNSQLGDVYEASTQLLVANGLHDAYDIRLTHKHFDIADGEQVVGFGGRDVMLGAVCKNGEVPVDLLHKHGIQPLPSGVFTPSDYFISDKGETIPYEFVYTATTVGAGLAYAPVKRITLRVSSSYPLDNLTVMPAYLWESGRDPEFSYDYQSYV</sequence>
<evidence type="ECO:0000313" key="2">
    <source>
        <dbReference type="Proteomes" id="UP001172101"/>
    </source>
</evidence>